<dbReference type="NCBIfam" id="NF004064">
    <property type="entry name" value="PRK05578.1"/>
    <property type="match status" value="1"/>
</dbReference>
<dbReference type="FunCoup" id="A0A1Q5PZ72">
    <property type="interactions" value="41"/>
</dbReference>
<dbReference type="GO" id="GO:0072527">
    <property type="term" value="P:pyrimidine-containing compound metabolic process"/>
    <property type="evidence" value="ECO:0007669"/>
    <property type="project" value="UniProtKB-ARBA"/>
</dbReference>
<dbReference type="STRING" id="52770.BSZ40_01735"/>
<evidence type="ECO:0000313" key="6">
    <source>
        <dbReference type="EMBL" id="OKL52837.1"/>
    </source>
</evidence>
<feature type="domain" description="CMP/dCMP-type deaminase" evidence="5">
    <location>
        <begin position="2"/>
        <end position="124"/>
    </location>
</feature>
<dbReference type="GO" id="GO:0055086">
    <property type="term" value="P:nucleobase-containing small molecule metabolic process"/>
    <property type="evidence" value="ECO:0007669"/>
    <property type="project" value="UniProtKB-ARBA"/>
</dbReference>
<dbReference type="GO" id="GO:0042802">
    <property type="term" value="F:identical protein binding"/>
    <property type="evidence" value="ECO:0007669"/>
    <property type="project" value="UniProtKB-ARBA"/>
</dbReference>
<sequence length="138" mass="14681">MIDFDTLLEHARQAMTMAYARYSHYQVGCAAEVDDGRIITGCNVENASLGLTLCAECGLISELIRGGGGKLVRFVCVGPEGEVITPCGRCRQLLAEHAAPTMELWLPVGVVSVAEMLPGAFTPADLLAAQAKERKTDG</sequence>
<evidence type="ECO:0000256" key="1">
    <source>
        <dbReference type="ARBA" id="ARBA00006576"/>
    </source>
</evidence>
<dbReference type="InterPro" id="IPR016193">
    <property type="entry name" value="Cytidine_deaminase-like"/>
</dbReference>
<dbReference type="InterPro" id="IPR016192">
    <property type="entry name" value="APOBEC/CMP_deaminase_Zn-bd"/>
</dbReference>
<dbReference type="PANTHER" id="PTHR11644:SF2">
    <property type="entry name" value="CYTIDINE DEAMINASE"/>
    <property type="match status" value="1"/>
</dbReference>
<organism evidence="6 7">
    <name type="scientific">Buchananella hordeovulneris</name>
    <dbReference type="NCBI Taxonomy" id="52770"/>
    <lineage>
        <taxon>Bacteria</taxon>
        <taxon>Bacillati</taxon>
        <taxon>Actinomycetota</taxon>
        <taxon>Actinomycetes</taxon>
        <taxon>Actinomycetales</taxon>
        <taxon>Actinomycetaceae</taxon>
        <taxon>Buchananella</taxon>
    </lineage>
</organism>
<dbReference type="AlphaFoldDB" id="A0A1Q5PZ72"/>
<dbReference type="InterPro" id="IPR050202">
    <property type="entry name" value="Cyt/Deoxycyt_deaminase"/>
</dbReference>
<proteinExistence type="inferred from homology"/>
<evidence type="ECO:0000313" key="7">
    <source>
        <dbReference type="Proteomes" id="UP000185612"/>
    </source>
</evidence>
<dbReference type="PANTHER" id="PTHR11644">
    <property type="entry name" value="CYTIDINE DEAMINASE"/>
    <property type="match status" value="1"/>
</dbReference>
<dbReference type="PROSITE" id="PS00903">
    <property type="entry name" value="CYT_DCMP_DEAMINASES_1"/>
    <property type="match status" value="1"/>
</dbReference>
<dbReference type="PROSITE" id="PS51747">
    <property type="entry name" value="CYT_DCMP_DEAMINASES_2"/>
    <property type="match status" value="1"/>
</dbReference>
<comment type="caution">
    <text evidence="6">The sequence shown here is derived from an EMBL/GenBank/DDBJ whole genome shotgun (WGS) entry which is preliminary data.</text>
</comment>
<keyword evidence="3" id="KW-0378">Hydrolase</keyword>
<keyword evidence="2" id="KW-0479">Metal-binding</keyword>
<dbReference type="RefSeq" id="WP_073822649.1">
    <property type="nucleotide sequence ID" value="NZ_JAUNKL010000020.1"/>
</dbReference>
<dbReference type="GO" id="GO:0004126">
    <property type="term" value="F:cytidine deaminase activity"/>
    <property type="evidence" value="ECO:0007669"/>
    <property type="project" value="TreeGrafter"/>
</dbReference>
<dbReference type="InterPro" id="IPR002125">
    <property type="entry name" value="CMP_dCMP_dom"/>
</dbReference>
<dbReference type="GO" id="GO:0005829">
    <property type="term" value="C:cytosol"/>
    <property type="evidence" value="ECO:0007669"/>
    <property type="project" value="TreeGrafter"/>
</dbReference>
<dbReference type="EMBL" id="MQVS01000001">
    <property type="protein sequence ID" value="OKL52837.1"/>
    <property type="molecule type" value="Genomic_DNA"/>
</dbReference>
<dbReference type="CDD" id="cd01283">
    <property type="entry name" value="cytidine_deaminase"/>
    <property type="match status" value="1"/>
</dbReference>
<dbReference type="OrthoDB" id="9795347at2"/>
<accession>A0A1Q5PZ72</accession>
<dbReference type="Proteomes" id="UP000185612">
    <property type="component" value="Unassembled WGS sequence"/>
</dbReference>
<dbReference type="GO" id="GO:0008270">
    <property type="term" value="F:zinc ion binding"/>
    <property type="evidence" value="ECO:0007669"/>
    <property type="project" value="InterPro"/>
</dbReference>
<evidence type="ECO:0000256" key="4">
    <source>
        <dbReference type="ARBA" id="ARBA00022833"/>
    </source>
</evidence>
<evidence type="ECO:0000256" key="3">
    <source>
        <dbReference type="ARBA" id="ARBA00022801"/>
    </source>
</evidence>
<protein>
    <submittedName>
        <fullName evidence="6">Cytidine deaminase</fullName>
    </submittedName>
</protein>
<name>A0A1Q5PZ72_9ACTO</name>
<keyword evidence="7" id="KW-1185">Reference proteome</keyword>
<reference evidence="7" key="1">
    <citation type="submission" date="2016-12" db="EMBL/GenBank/DDBJ databases">
        <authorList>
            <person name="Meng X."/>
        </authorList>
    </citation>
    <scope>NUCLEOTIDE SEQUENCE [LARGE SCALE GENOMIC DNA]</scope>
    <source>
        <strain evidence="7">DSM 20732</strain>
    </source>
</reference>
<dbReference type="Pfam" id="PF00383">
    <property type="entry name" value="dCMP_cyt_deam_1"/>
    <property type="match status" value="1"/>
</dbReference>
<dbReference type="Gene3D" id="3.40.140.10">
    <property type="entry name" value="Cytidine Deaminase, domain 2"/>
    <property type="match status" value="1"/>
</dbReference>
<evidence type="ECO:0000259" key="5">
    <source>
        <dbReference type="PROSITE" id="PS51747"/>
    </source>
</evidence>
<comment type="similarity">
    <text evidence="1">Belongs to the cytidine and deoxycytidylate deaminase family.</text>
</comment>
<keyword evidence="4" id="KW-0862">Zinc</keyword>
<dbReference type="SUPFAM" id="SSF53927">
    <property type="entry name" value="Cytidine deaminase-like"/>
    <property type="match status" value="1"/>
</dbReference>
<evidence type="ECO:0000256" key="2">
    <source>
        <dbReference type="ARBA" id="ARBA00022723"/>
    </source>
</evidence>
<gene>
    <name evidence="6" type="ORF">BSZ40_01735</name>
</gene>